<sequence length="236" mass="26729">MEVQLTETRDKKRESYFKMNAAELNDPEVMQKTMTARLGSGVRPGERAQRCSRVEAAKPERWLSVEDAPSRYFFTKLKAKWANESMETLTLDSGESNDDQEEIVEGIHSFYQKLFSADPDTPEKVTARKEVVDLIHTRLKEGDSCKLSGVPNKEEIERVIFSMKKGKAPGHDGLTIEVVQKCWEVVGDSCVKMLQAVWAKKGILKADCLAIIKLIHKGDDKKKLANWRPISLMTLT</sequence>
<dbReference type="Proteomes" id="UP001633002">
    <property type="component" value="Unassembled WGS sequence"/>
</dbReference>
<dbReference type="EMBL" id="JBJQOH010000006">
    <property type="protein sequence ID" value="KAL3684540.1"/>
    <property type="molecule type" value="Genomic_DNA"/>
</dbReference>
<evidence type="ECO:0000313" key="2">
    <source>
        <dbReference type="Proteomes" id="UP001633002"/>
    </source>
</evidence>
<protein>
    <recommendedName>
        <fullName evidence="3">Reverse transcriptase</fullName>
    </recommendedName>
</protein>
<gene>
    <name evidence="1" type="ORF">R1sor_002562</name>
</gene>
<accession>A0ABD3GZ66</accession>
<reference evidence="1 2" key="1">
    <citation type="submission" date="2024-09" db="EMBL/GenBank/DDBJ databases">
        <title>Chromosome-scale assembly of Riccia sorocarpa.</title>
        <authorList>
            <person name="Paukszto L."/>
        </authorList>
    </citation>
    <scope>NUCLEOTIDE SEQUENCE [LARGE SCALE GENOMIC DNA]</scope>
    <source>
        <strain evidence="1">LP-2024</strain>
        <tissue evidence="1">Aerial parts of the thallus</tissue>
    </source>
</reference>
<dbReference type="AlphaFoldDB" id="A0ABD3GZ66"/>
<keyword evidence="2" id="KW-1185">Reference proteome</keyword>
<dbReference type="PANTHER" id="PTHR19446">
    <property type="entry name" value="REVERSE TRANSCRIPTASES"/>
    <property type="match status" value="1"/>
</dbReference>
<organism evidence="1 2">
    <name type="scientific">Riccia sorocarpa</name>
    <dbReference type="NCBI Taxonomy" id="122646"/>
    <lineage>
        <taxon>Eukaryota</taxon>
        <taxon>Viridiplantae</taxon>
        <taxon>Streptophyta</taxon>
        <taxon>Embryophyta</taxon>
        <taxon>Marchantiophyta</taxon>
        <taxon>Marchantiopsida</taxon>
        <taxon>Marchantiidae</taxon>
        <taxon>Marchantiales</taxon>
        <taxon>Ricciaceae</taxon>
        <taxon>Riccia</taxon>
    </lineage>
</organism>
<proteinExistence type="predicted"/>
<comment type="caution">
    <text evidence="1">The sequence shown here is derived from an EMBL/GenBank/DDBJ whole genome shotgun (WGS) entry which is preliminary data.</text>
</comment>
<evidence type="ECO:0000313" key="1">
    <source>
        <dbReference type="EMBL" id="KAL3684540.1"/>
    </source>
</evidence>
<name>A0ABD3GZ66_9MARC</name>
<evidence type="ECO:0008006" key="3">
    <source>
        <dbReference type="Google" id="ProtNLM"/>
    </source>
</evidence>